<dbReference type="OrthoDB" id="9778595at2"/>
<keyword evidence="13" id="KW-1185">Reference proteome</keyword>
<comment type="catalytic activity">
    <reaction evidence="9 10">
        <text>L-threonyl-[protein] + FAD = FMN-L-threonyl-[protein] + AMP + H(+)</text>
        <dbReference type="Rhea" id="RHEA:36847"/>
        <dbReference type="Rhea" id="RHEA-COMP:11060"/>
        <dbReference type="Rhea" id="RHEA-COMP:11061"/>
        <dbReference type="ChEBI" id="CHEBI:15378"/>
        <dbReference type="ChEBI" id="CHEBI:30013"/>
        <dbReference type="ChEBI" id="CHEBI:57692"/>
        <dbReference type="ChEBI" id="CHEBI:74257"/>
        <dbReference type="ChEBI" id="CHEBI:456215"/>
        <dbReference type="EC" id="2.7.1.180"/>
    </reaction>
</comment>
<evidence type="ECO:0000256" key="3">
    <source>
        <dbReference type="ARBA" id="ARBA00022630"/>
    </source>
</evidence>
<dbReference type="Pfam" id="PF02424">
    <property type="entry name" value="ApbE"/>
    <property type="match status" value="1"/>
</dbReference>
<evidence type="ECO:0000256" key="1">
    <source>
        <dbReference type="ARBA" id="ARBA00011955"/>
    </source>
</evidence>
<dbReference type="GO" id="GO:0016740">
    <property type="term" value="F:transferase activity"/>
    <property type="evidence" value="ECO:0007669"/>
    <property type="project" value="UniProtKB-UniRule"/>
</dbReference>
<feature type="binding site" evidence="11">
    <location>
        <position position="168"/>
    </location>
    <ligand>
        <name>Mg(2+)</name>
        <dbReference type="ChEBI" id="CHEBI:18420"/>
    </ligand>
</feature>
<gene>
    <name evidence="12" type="ORF">EXY23_13775</name>
</gene>
<dbReference type="PANTHER" id="PTHR30040:SF2">
    <property type="entry name" value="FAD:PROTEIN FMN TRANSFERASE"/>
    <property type="match status" value="1"/>
</dbReference>
<dbReference type="GO" id="GO:0046872">
    <property type="term" value="F:metal ion binding"/>
    <property type="evidence" value="ECO:0007669"/>
    <property type="project" value="UniProtKB-UniRule"/>
</dbReference>
<evidence type="ECO:0000313" key="13">
    <source>
        <dbReference type="Proteomes" id="UP000295023"/>
    </source>
</evidence>
<evidence type="ECO:0000256" key="6">
    <source>
        <dbReference type="ARBA" id="ARBA00022827"/>
    </source>
</evidence>
<evidence type="ECO:0000256" key="9">
    <source>
        <dbReference type="ARBA" id="ARBA00048540"/>
    </source>
</evidence>
<evidence type="ECO:0000256" key="8">
    <source>
        <dbReference type="ARBA" id="ARBA00031306"/>
    </source>
</evidence>
<reference evidence="12 13" key="1">
    <citation type="submission" date="2019-03" db="EMBL/GenBank/DDBJ databases">
        <title>Paracraurococcus aquatilis NE82 genome sequence.</title>
        <authorList>
            <person name="Zhao Y."/>
            <person name="Du Z."/>
        </authorList>
    </citation>
    <scope>NUCLEOTIDE SEQUENCE [LARGE SCALE GENOMIC DNA]</scope>
    <source>
        <strain evidence="12 13">NE82</strain>
    </source>
</reference>
<keyword evidence="4 10" id="KW-0808">Transferase</keyword>
<comment type="cofactor">
    <cofactor evidence="11">
        <name>Mg(2+)</name>
        <dbReference type="ChEBI" id="CHEBI:18420"/>
    </cofactor>
    <cofactor evidence="11">
        <name>Mn(2+)</name>
        <dbReference type="ChEBI" id="CHEBI:29035"/>
    </cofactor>
    <text evidence="11">Magnesium. Can also use manganese.</text>
</comment>
<dbReference type="EMBL" id="SKBM01000012">
    <property type="protein sequence ID" value="TCZ60839.1"/>
    <property type="molecule type" value="Genomic_DNA"/>
</dbReference>
<proteinExistence type="inferred from homology"/>
<dbReference type="Proteomes" id="UP000295023">
    <property type="component" value="Unassembled WGS sequence"/>
</dbReference>
<comment type="similarity">
    <text evidence="10">Belongs to the ApbE family.</text>
</comment>
<evidence type="ECO:0000256" key="11">
    <source>
        <dbReference type="PIRSR" id="PIRSR006268-2"/>
    </source>
</evidence>
<evidence type="ECO:0000256" key="5">
    <source>
        <dbReference type="ARBA" id="ARBA00022723"/>
    </source>
</evidence>
<evidence type="ECO:0000256" key="7">
    <source>
        <dbReference type="ARBA" id="ARBA00022842"/>
    </source>
</evidence>
<evidence type="ECO:0000256" key="4">
    <source>
        <dbReference type="ARBA" id="ARBA00022679"/>
    </source>
</evidence>
<comment type="caution">
    <text evidence="12">The sequence shown here is derived from an EMBL/GenBank/DDBJ whole genome shotgun (WGS) entry which is preliminary data.</text>
</comment>
<evidence type="ECO:0000313" key="12">
    <source>
        <dbReference type="EMBL" id="TCZ60839.1"/>
    </source>
</evidence>
<keyword evidence="6 10" id="KW-0274">FAD</keyword>
<dbReference type="Gene3D" id="3.10.520.10">
    <property type="entry name" value="ApbE-like domains"/>
    <property type="match status" value="1"/>
</dbReference>
<dbReference type="PIRSF" id="PIRSF006268">
    <property type="entry name" value="ApbE"/>
    <property type="match status" value="1"/>
</dbReference>
<evidence type="ECO:0000256" key="2">
    <source>
        <dbReference type="ARBA" id="ARBA00016337"/>
    </source>
</evidence>
<dbReference type="AlphaFoldDB" id="A0A4R4DJL1"/>
<dbReference type="InterPro" id="IPR003374">
    <property type="entry name" value="ApbE-like_sf"/>
</dbReference>
<dbReference type="EC" id="2.7.1.180" evidence="1 10"/>
<organism evidence="12 13">
    <name type="scientific">Roseicella aquatilis</name>
    <dbReference type="NCBI Taxonomy" id="2527868"/>
    <lineage>
        <taxon>Bacteria</taxon>
        <taxon>Pseudomonadati</taxon>
        <taxon>Pseudomonadota</taxon>
        <taxon>Alphaproteobacteria</taxon>
        <taxon>Acetobacterales</taxon>
        <taxon>Roseomonadaceae</taxon>
        <taxon>Roseicella</taxon>
    </lineage>
</organism>
<sequence length="331" mass="34950">MPRILIPELRAAPARPAGGTVRALEGATMGTRWLVRWAGDPGPEDLRPGIQARLDTVVAQMSGWEAESDLSRFNRAPAGTWQDLPADVLAVMDCALAVAAETGGAFDPTLGRLVDLWGFGPRPTPVEGPPGEALLAPARAGAGWQRLRLDVPNRRLLQPGGLALDLSGIAKGHAVDLVAEHLAAASIPAFLVEIGGELRGQGVKPDGTPWWVALETPPGEAPAGEQFVVALHGLSVATSGDYRRSFRHGGRRYGHTLDPRTGWPLAESLASVTVLHPSCMRADALATALGVLGVEAGLDHAGRYDIAALFLTREDGRLREHMSPAFAAMLD</sequence>
<dbReference type="InterPro" id="IPR024932">
    <property type="entry name" value="ApbE"/>
</dbReference>
<keyword evidence="3 10" id="KW-0285">Flavoprotein</keyword>
<feature type="binding site" evidence="11">
    <location>
        <position position="287"/>
    </location>
    <ligand>
        <name>Mg(2+)</name>
        <dbReference type="ChEBI" id="CHEBI:18420"/>
    </ligand>
</feature>
<accession>A0A4R4DJL1</accession>
<protein>
    <recommendedName>
        <fullName evidence="2 10">FAD:protein FMN transferase</fullName>
        <ecNumber evidence="1 10">2.7.1.180</ecNumber>
    </recommendedName>
    <alternativeName>
        <fullName evidence="8 10">Flavin transferase</fullName>
    </alternativeName>
</protein>
<evidence type="ECO:0000256" key="10">
    <source>
        <dbReference type="PIRNR" id="PIRNR006268"/>
    </source>
</evidence>
<dbReference type="RefSeq" id="WP_132290087.1">
    <property type="nucleotide sequence ID" value="NZ_SKBM01000012.1"/>
</dbReference>
<feature type="binding site" evidence="11">
    <location>
        <position position="283"/>
    </location>
    <ligand>
        <name>Mg(2+)</name>
        <dbReference type="ChEBI" id="CHEBI:18420"/>
    </ligand>
</feature>
<keyword evidence="5 10" id="KW-0479">Metal-binding</keyword>
<keyword evidence="7 10" id="KW-0460">Magnesium</keyword>
<name>A0A4R4DJL1_9PROT</name>
<dbReference type="SUPFAM" id="SSF143631">
    <property type="entry name" value="ApbE-like"/>
    <property type="match status" value="1"/>
</dbReference>
<dbReference type="PANTHER" id="PTHR30040">
    <property type="entry name" value="THIAMINE BIOSYNTHESIS LIPOPROTEIN APBE"/>
    <property type="match status" value="1"/>
</dbReference>